<dbReference type="Proteomes" id="UP000826212">
    <property type="component" value="Chromosome"/>
</dbReference>
<evidence type="ECO:0000313" key="1">
    <source>
        <dbReference type="EMBL" id="QZE13808.1"/>
    </source>
</evidence>
<sequence>MEKNLLYSIQSPSDLRELKVEELRQVCAELRDFILKSNAENPGHLGANLGVVELTVALHYVYNTPFDRLIWDVGHQAYGHKILTGRRDEFHTNRKFKGLCGFPSREESIYDAFGVGHSSTSISAGLGMSVGTSLSGEDRKVVAVIGDGSMTGGMAFEGLNNAAITKSDILVVLNDNQMAIDPNVGGVSQYLVNMSTSTAYNKLRNDVWNLLGSMNSFGPKARKIVHQTQMGLKSMLLRSSNLFEGLNFRYFGPIDGHDTENMVRIMEDLKRIKGPKLLHVITKKGKGFKPAEDDQTKWHAAPGRFDTETGLVIKTTTNKEEKSPIKYQDVFGETIVELSMKNENIVGITPAMPTGCSMNKMMREFPERSFDVGIAEQHAVTFSAGLACEGKMPFCNIYSSFMQRAYDQVIHDVALQKLDVTFFLDRGGLVGADGATHHGVFDLAFLRIIPNMTIAAPMDEWELRDMMYTYQDFGYGPVSIRYPRGKGVRVDWKNEMHKVAPGVGRMLRQGEKIAVLSLGHPGNFVSEALDQIEISSGYQFTHYDMRYVKPLDVNIIQQIASGNYDYVVTVEDGVIQGGFGSAVLEELSLFSYKGGVIRLGVPDHFVEHGTQDDLYRVCEFDVDGIKNKLEELISKL</sequence>
<dbReference type="EMBL" id="CP081303">
    <property type="protein sequence ID" value="QZE13808.1"/>
    <property type="molecule type" value="Genomic_DNA"/>
</dbReference>
<keyword evidence="2" id="KW-1185">Reference proteome</keyword>
<evidence type="ECO:0000313" key="2">
    <source>
        <dbReference type="Proteomes" id="UP000826212"/>
    </source>
</evidence>
<reference evidence="1" key="1">
    <citation type="submission" date="2021-08" db="EMBL/GenBank/DDBJ databases">
        <title>Novel anaerobic bacterium isolated from sea squirt in East Sea, Republic of Korea.</title>
        <authorList>
            <person name="Nguyen T.H."/>
            <person name="Li Z."/>
            <person name="Lee Y.-J."/>
            <person name="Ko J."/>
            <person name="Kim S.-G."/>
        </authorList>
    </citation>
    <scope>NUCLEOTIDE SEQUENCE</scope>
    <source>
        <strain evidence="1">KCTC 25031</strain>
    </source>
</reference>
<name>A0AC61NE48_9BACT</name>
<accession>A0AC61NE48</accession>
<dbReference type="EC" id="2.2.1.7" evidence="1"/>
<keyword evidence="1" id="KW-0808">Transferase</keyword>
<proteinExistence type="predicted"/>
<protein>
    <submittedName>
        <fullName evidence="1">1-deoxy-D-xylulose-5-phosphate synthase</fullName>
        <ecNumber evidence="1">2.2.1.7</ecNumber>
    </submittedName>
</protein>
<gene>
    <name evidence="1" type="primary">dxs</name>
    <name evidence="1" type="ORF">K4L44_14770</name>
</gene>
<organism evidence="1 2">
    <name type="scientific">Halosquirtibacter laminarini</name>
    <dbReference type="NCBI Taxonomy" id="3374600"/>
    <lineage>
        <taxon>Bacteria</taxon>
        <taxon>Pseudomonadati</taxon>
        <taxon>Bacteroidota</taxon>
        <taxon>Bacteroidia</taxon>
        <taxon>Marinilabiliales</taxon>
        <taxon>Prolixibacteraceae</taxon>
        <taxon>Halosquirtibacter</taxon>
    </lineage>
</organism>